<dbReference type="GeneID" id="25975691"/>
<keyword evidence="16" id="KW-1185">Reference proteome</keyword>
<comment type="cofactor">
    <cofactor evidence="1">
        <name>Mg(2+)</name>
        <dbReference type="ChEBI" id="CHEBI:18420"/>
    </cofactor>
</comment>
<comment type="similarity">
    <text evidence="4">Belongs to the UPP synthase family.</text>
</comment>
<evidence type="ECO:0000256" key="9">
    <source>
        <dbReference type="ARBA" id="ARBA00022842"/>
    </source>
</evidence>
<dbReference type="AlphaFoldDB" id="F0XHC4"/>
<feature type="region of interest" description="Disordered" evidence="13">
    <location>
        <begin position="27"/>
        <end position="58"/>
    </location>
</feature>
<evidence type="ECO:0000256" key="4">
    <source>
        <dbReference type="ARBA" id="ARBA00005432"/>
    </source>
</evidence>
<proteinExistence type="inferred from homology"/>
<evidence type="ECO:0000313" key="15">
    <source>
        <dbReference type="EMBL" id="EFX02747.1"/>
    </source>
</evidence>
<dbReference type="GO" id="GO:1904423">
    <property type="term" value="C:dehydrodolichyl diphosphate synthase complex"/>
    <property type="evidence" value="ECO:0007669"/>
    <property type="project" value="InterPro"/>
</dbReference>
<dbReference type="STRING" id="655863.F0XHC4"/>
<dbReference type="RefSeq" id="XP_014172229.1">
    <property type="nucleotide sequence ID" value="XM_014316754.1"/>
</dbReference>
<evidence type="ECO:0000256" key="6">
    <source>
        <dbReference type="ARBA" id="ARBA00022679"/>
    </source>
</evidence>
<accession>F0XHC4</accession>
<dbReference type="UniPathway" id="UPA00378"/>
<gene>
    <name evidence="15" type="ORF">CMQ_2676</name>
</gene>
<dbReference type="Gene3D" id="3.40.1180.10">
    <property type="entry name" value="Decaprenyl diphosphate synthase-like"/>
    <property type="match status" value="1"/>
</dbReference>
<keyword evidence="7 14" id="KW-0812">Transmembrane</keyword>
<comment type="catalytic activity">
    <reaction evidence="12">
        <text>n isopentenyl diphosphate + (2E,6E)-farnesyl diphosphate = a di-trans,poly-cis-polyprenyl diphosphate + n diphosphate</text>
        <dbReference type="Rhea" id="RHEA:53008"/>
        <dbReference type="Rhea" id="RHEA-COMP:19494"/>
        <dbReference type="ChEBI" id="CHEBI:33019"/>
        <dbReference type="ChEBI" id="CHEBI:128769"/>
        <dbReference type="ChEBI" id="CHEBI:136960"/>
        <dbReference type="ChEBI" id="CHEBI:175763"/>
        <dbReference type="EC" id="2.5.1.87"/>
    </reaction>
</comment>
<dbReference type="SUPFAM" id="SSF64005">
    <property type="entry name" value="Undecaprenyl diphosphate synthase"/>
    <property type="match status" value="1"/>
</dbReference>
<dbReference type="InterPro" id="IPR038887">
    <property type="entry name" value="Nus1/NgBR"/>
</dbReference>
<evidence type="ECO:0000256" key="13">
    <source>
        <dbReference type="SAM" id="MobiDB-lite"/>
    </source>
</evidence>
<dbReference type="PANTHER" id="PTHR21528">
    <property type="entry name" value="DEHYDRODOLICHYL DIPHOSPHATE SYNTHASE COMPLEX SUBUNIT NUS1"/>
    <property type="match status" value="1"/>
</dbReference>
<dbReference type="InterPro" id="IPR036424">
    <property type="entry name" value="UPP_synth-like_sf"/>
</dbReference>
<evidence type="ECO:0000256" key="2">
    <source>
        <dbReference type="ARBA" id="ARBA00004586"/>
    </source>
</evidence>
<keyword evidence="6 15" id="KW-0808">Transferase</keyword>
<feature type="transmembrane region" description="Helical" evidence="14">
    <location>
        <begin position="81"/>
        <end position="102"/>
    </location>
</feature>
<dbReference type="PANTHER" id="PTHR21528:SF0">
    <property type="entry name" value="DEHYDRODOLICHYL DIPHOSPHATE SYNTHASE COMPLEX SUBUNIT NUS1"/>
    <property type="match status" value="1"/>
</dbReference>
<evidence type="ECO:0000256" key="3">
    <source>
        <dbReference type="ARBA" id="ARBA00004922"/>
    </source>
</evidence>
<dbReference type="HOGENOM" id="CLU_051870_1_0_1"/>
<dbReference type="EC" id="2.5.1.87" evidence="5"/>
<keyword evidence="9" id="KW-0460">Magnesium</keyword>
<evidence type="ECO:0000256" key="10">
    <source>
        <dbReference type="ARBA" id="ARBA00022989"/>
    </source>
</evidence>
<evidence type="ECO:0000256" key="7">
    <source>
        <dbReference type="ARBA" id="ARBA00022692"/>
    </source>
</evidence>
<comment type="subcellular location">
    <subcellularLocation>
        <location evidence="2">Endoplasmic reticulum membrane</location>
    </subcellularLocation>
</comment>
<evidence type="ECO:0000256" key="14">
    <source>
        <dbReference type="SAM" id="Phobius"/>
    </source>
</evidence>
<organism evidence="16">
    <name type="scientific">Grosmannia clavigera (strain kw1407 / UAMH 11150)</name>
    <name type="common">Blue stain fungus</name>
    <name type="synonym">Graphiocladiella clavigera</name>
    <dbReference type="NCBI Taxonomy" id="655863"/>
    <lineage>
        <taxon>Eukaryota</taxon>
        <taxon>Fungi</taxon>
        <taxon>Dikarya</taxon>
        <taxon>Ascomycota</taxon>
        <taxon>Pezizomycotina</taxon>
        <taxon>Sordariomycetes</taxon>
        <taxon>Sordariomycetidae</taxon>
        <taxon>Ophiostomatales</taxon>
        <taxon>Ophiostomataceae</taxon>
        <taxon>Leptographium</taxon>
    </lineage>
</organism>
<evidence type="ECO:0000256" key="1">
    <source>
        <dbReference type="ARBA" id="ARBA00001946"/>
    </source>
</evidence>
<dbReference type="Proteomes" id="UP000007796">
    <property type="component" value="Unassembled WGS sequence"/>
</dbReference>
<dbReference type="EMBL" id="GL629769">
    <property type="protein sequence ID" value="EFX02747.1"/>
    <property type="molecule type" value="Genomic_DNA"/>
</dbReference>
<evidence type="ECO:0000256" key="12">
    <source>
        <dbReference type="ARBA" id="ARBA00047353"/>
    </source>
</evidence>
<dbReference type="InParanoid" id="F0XHC4"/>
<keyword evidence="10 14" id="KW-1133">Transmembrane helix</keyword>
<dbReference type="FunCoup" id="F0XHC4">
    <property type="interactions" value="247"/>
</dbReference>
<protein>
    <recommendedName>
        <fullName evidence="5">ditrans,polycis-polyprenyl diphosphate synthase [(2E,6E)-farnesyldiphosphate specific]</fullName>
        <ecNumber evidence="5">2.5.1.87</ecNumber>
    </recommendedName>
</protein>
<reference evidence="15 16" key="1">
    <citation type="journal article" date="2011" name="Proc. Natl. Acad. Sci. U.S.A.">
        <title>Genome and transcriptome analyses of the mountain pine beetle-fungal symbiont Grosmannia clavigera, a lodgepole pine pathogen.</title>
        <authorList>
            <person name="DiGuistini S."/>
            <person name="Wang Y."/>
            <person name="Liao N.Y."/>
            <person name="Taylor G."/>
            <person name="Tanguay P."/>
            <person name="Feau N."/>
            <person name="Henrissat B."/>
            <person name="Chan S.K."/>
            <person name="Hesse-Orce U."/>
            <person name="Alamouti S.M."/>
            <person name="Tsui C.K.M."/>
            <person name="Docking R.T."/>
            <person name="Levasseur A."/>
            <person name="Haridas S."/>
            <person name="Robertson G."/>
            <person name="Birol I."/>
            <person name="Holt R.A."/>
            <person name="Marra M.A."/>
            <person name="Hamelin R.C."/>
            <person name="Hirst M."/>
            <person name="Jones S.J.M."/>
            <person name="Bohlmann J."/>
            <person name="Breuil C."/>
        </authorList>
    </citation>
    <scope>NUCLEOTIDE SEQUENCE [LARGE SCALE GENOMIC DNA]</scope>
    <source>
        <strain evidence="16">kw1407 / UAMH 11150</strain>
    </source>
</reference>
<dbReference type="eggNOG" id="KOG2818">
    <property type="taxonomic scope" value="Eukaryota"/>
</dbReference>
<evidence type="ECO:0000313" key="16">
    <source>
        <dbReference type="Proteomes" id="UP000007796"/>
    </source>
</evidence>
<dbReference type="OrthoDB" id="19639at2759"/>
<name>F0XHC4_GROCL</name>
<keyword evidence="8" id="KW-0256">Endoplasmic reticulum</keyword>
<keyword evidence="11 14" id="KW-0472">Membrane</keyword>
<evidence type="ECO:0000256" key="11">
    <source>
        <dbReference type="ARBA" id="ARBA00023136"/>
    </source>
</evidence>
<dbReference type="GO" id="GO:0005789">
    <property type="term" value="C:endoplasmic reticulum membrane"/>
    <property type="evidence" value="ECO:0007669"/>
    <property type="project" value="UniProtKB-SubCell"/>
</dbReference>
<dbReference type="GO" id="GO:0045547">
    <property type="term" value="F:ditrans,polycis-polyprenyl diphosphate synthase [(2E,6E)-farnesyl diphosphate specific] activity"/>
    <property type="evidence" value="ECO:0007669"/>
    <property type="project" value="UniProtKB-EC"/>
</dbReference>
<comment type="pathway">
    <text evidence="3">Protein modification; protein glycosylation.</text>
</comment>
<evidence type="ECO:0000256" key="8">
    <source>
        <dbReference type="ARBA" id="ARBA00022824"/>
    </source>
</evidence>
<evidence type="ECO:0000256" key="5">
    <source>
        <dbReference type="ARBA" id="ARBA00012596"/>
    </source>
</evidence>
<sequence length="352" mass="40006">MPYPRRRTDFIRDVAADRQLTPEESYQMLQKFLPAPPPRSATRAPAAKSGANKTSKSDETASDIDNLFIGRRRSRTGARRFVLGQIHILLYTIIHTVFSLYMRIRQAYHEVRNQIYSVLKYHHRTPEIIARDVRDLSRIPKHLSVILRLEEHGREGAELERLVNEISDIAAWCASAGIPTLSVYEKRGVLKSYLPETHRAVSTRLASYFGRAHPAVTLQAPHVPAIHSAAFPRAREYGDISEGHIKILLLSEEDGRDSLVDLTKTLADMAQRTKISASDVSIDLIDAELTESIMTDPDLLILFGPYVELFGYPPWQIRLTEIFHVPDNHSVGYQVFLWGLQNYAKAEMRVGR</sequence>